<dbReference type="Pfam" id="PF00581">
    <property type="entry name" value="Rhodanese"/>
    <property type="match status" value="1"/>
</dbReference>
<protein>
    <submittedName>
        <fullName evidence="2">Rhodanese-like domain-containing protein</fullName>
    </submittedName>
</protein>
<dbReference type="OrthoDB" id="9800872at2"/>
<keyword evidence="3" id="KW-1185">Reference proteome</keyword>
<dbReference type="AlphaFoldDB" id="A0A5C1QBW6"/>
<dbReference type="EMBL" id="CP035807">
    <property type="protein sequence ID" value="QEN05563.1"/>
    <property type="molecule type" value="Genomic_DNA"/>
</dbReference>
<organism evidence="2 3">
    <name type="scientific">Thiospirochaeta perfilievii</name>
    <dbReference type="NCBI Taxonomy" id="252967"/>
    <lineage>
        <taxon>Bacteria</taxon>
        <taxon>Pseudomonadati</taxon>
        <taxon>Spirochaetota</taxon>
        <taxon>Spirochaetia</taxon>
        <taxon>Spirochaetales</taxon>
        <taxon>Spirochaetaceae</taxon>
        <taxon>Thiospirochaeta</taxon>
    </lineage>
</organism>
<sequence>MSTAIERISKKITSLFIKTEYFETGFCDEKYSDPKNLLNLIESDNIDYCLVDSRDKRDYEKGHIKTAKNVPYYLIEGNLPSENLFTIIIVYGYSKRSSIKAAEVLNELGYFNVVPFGPYSKWTNFIGN</sequence>
<dbReference type="PROSITE" id="PS50206">
    <property type="entry name" value="RHODANESE_3"/>
    <property type="match status" value="1"/>
</dbReference>
<name>A0A5C1QBW6_9SPIO</name>
<proteinExistence type="predicted"/>
<dbReference type="Gene3D" id="3.40.250.10">
    <property type="entry name" value="Rhodanese-like domain"/>
    <property type="match status" value="1"/>
</dbReference>
<evidence type="ECO:0000313" key="2">
    <source>
        <dbReference type="EMBL" id="QEN05563.1"/>
    </source>
</evidence>
<feature type="domain" description="Rhodanese" evidence="1">
    <location>
        <begin position="44"/>
        <end position="113"/>
    </location>
</feature>
<dbReference type="Proteomes" id="UP000323824">
    <property type="component" value="Chromosome"/>
</dbReference>
<dbReference type="InterPro" id="IPR001763">
    <property type="entry name" value="Rhodanese-like_dom"/>
</dbReference>
<dbReference type="CDD" id="cd00158">
    <property type="entry name" value="RHOD"/>
    <property type="match status" value="1"/>
</dbReference>
<accession>A0A5C1QBW6</accession>
<dbReference type="SUPFAM" id="SSF52821">
    <property type="entry name" value="Rhodanese/Cell cycle control phosphatase"/>
    <property type="match status" value="1"/>
</dbReference>
<dbReference type="KEGG" id="sper:EW093_12845"/>
<evidence type="ECO:0000259" key="1">
    <source>
        <dbReference type="PROSITE" id="PS50206"/>
    </source>
</evidence>
<dbReference type="InterPro" id="IPR036873">
    <property type="entry name" value="Rhodanese-like_dom_sf"/>
</dbReference>
<reference evidence="2 3" key="2">
    <citation type="submission" date="2019-09" db="EMBL/GenBank/DDBJ databases">
        <title>Complete Genome Sequence and Methylome Analysis of free living Spirochaetas.</title>
        <authorList>
            <person name="Leshcheva N."/>
            <person name="Mikheeva N."/>
        </authorList>
    </citation>
    <scope>NUCLEOTIDE SEQUENCE [LARGE SCALE GENOMIC DNA]</scope>
    <source>
        <strain evidence="2 3">P</strain>
    </source>
</reference>
<gene>
    <name evidence="2" type="ORF">EW093_12845</name>
</gene>
<dbReference type="SMART" id="SM00450">
    <property type="entry name" value="RHOD"/>
    <property type="match status" value="1"/>
</dbReference>
<dbReference type="RefSeq" id="WP_149568799.1">
    <property type="nucleotide sequence ID" value="NZ_CP035807.1"/>
</dbReference>
<reference evidence="2 3" key="1">
    <citation type="submission" date="2019-02" db="EMBL/GenBank/DDBJ databases">
        <authorList>
            <person name="Fomenkov A."/>
            <person name="Dubinina G."/>
            <person name="Grabovich M."/>
            <person name="Vincze T."/>
            <person name="Roberts R.J."/>
        </authorList>
    </citation>
    <scope>NUCLEOTIDE SEQUENCE [LARGE SCALE GENOMIC DNA]</scope>
    <source>
        <strain evidence="2 3">P</strain>
    </source>
</reference>
<evidence type="ECO:0000313" key="3">
    <source>
        <dbReference type="Proteomes" id="UP000323824"/>
    </source>
</evidence>